<feature type="compositionally biased region" description="Basic and acidic residues" evidence="15">
    <location>
        <begin position="1"/>
        <end position="12"/>
    </location>
</feature>
<dbReference type="InterPro" id="IPR050396">
    <property type="entry name" value="Glycosyltr_51/Transpeptidase"/>
</dbReference>
<evidence type="ECO:0000259" key="17">
    <source>
        <dbReference type="Pfam" id="PF00905"/>
    </source>
</evidence>
<dbReference type="GO" id="GO:0009252">
    <property type="term" value="P:peptidoglycan biosynthetic process"/>
    <property type="evidence" value="ECO:0007669"/>
    <property type="project" value="UniProtKB-KW"/>
</dbReference>
<keyword evidence="12" id="KW-0961">Cell wall biogenesis/degradation</keyword>
<comment type="similarity">
    <text evidence="3">In the N-terminal section; belongs to the glycosyltransferase 51 family.</text>
</comment>
<dbReference type="PANTHER" id="PTHR32282:SF33">
    <property type="entry name" value="PEPTIDOGLYCAN GLYCOSYLTRANSFERASE"/>
    <property type="match status" value="1"/>
</dbReference>
<evidence type="ECO:0000256" key="5">
    <source>
        <dbReference type="ARBA" id="ARBA00022670"/>
    </source>
</evidence>
<feature type="region of interest" description="Disordered" evidence="15">
    <location>
        <begin position="698"/>
        <end position="835"/>
    </location>
</feature>
<keyword evidence="6" id="KW-0328">Glycosyltransferase</keyword>
<keyword evidence="11" id="KW-0511">Multifunctional enzyme</keyword>
<evidence type="ECO:0000256" key="7">
    <source>
        <dbReference type="ARBA" id="ARBA00022679"/>
    </source>
</evidence>
<dbReference type="InterPro" id="IPR012338">
    <property type="entry name" value="Beta-lactam/transpept-like"/>
</dbReference>
<feature type="compositionally biased region" description="Basic and acidic residues" evidence="15">
    <location>
        <begin position="770"/>
        <end position="780"/>
    </location>
</feature>
<evidence type="ECO:0000256" key="8">
    <source>
        <dbReference type="ARBA" id="ARBA00022801"/>
    </source>
</evidence>
<keyword evidence="16" id="KW-0472">Membrane</keyword>
<dbReference type="RefSeq" id="WP_188907559.1">
    <property type="nucleotide sequence ID" value="NZ_BMIQ01000002.1"/>
</dbReference>
<evidence type="ECO:0000256" key="9">
    <source>
        <dbReference type="ARBA" id="ARBA00022960"/>
    </source>
</evidence>
<dbReference type="InterPro" id="IPR023346">
    <property type="entry name" value="Lysozyme-like_dom_sf"/>
</dbReference>
<evidence type="ECO:0000259" key="18">
    <source>
        <dbReference type="Pfam" id="PF00912"/>
    </source>
</evidence>
<dbReference type="Gene3D" id="3.40.710.10">
    <property type="entry name" value="DD-peptidase/beta-lactamase superfamily"/>
    <property type="match status" value="1"/>
</dbReference>
<dbReference type="Gene3D" id="1.10.3810.10">
    <property type="entry name" value="Biosynthetic peptidoglycan transglycosylase-like"/>
    <property type="match status" value="1"/>
</dbReference>
<keyword evidence="8" id="KW-0378">Hydrolase</keyword>
<comment type="catalytic activity">
    <reaction evidence="13">
        <text>Preferential cleavage: (Ac)2-L-Lys-D-Ala-|-D-Ala. Also transpeptidation of peptidyl-alanyl moieties that are N-acyl substituents of D-alanine.</text>
        <dbReference type="EC" id="3.4.16.4"/>
    </reaction>
</comment>
<keyword evidence="5" id="KW-0645">Protease</keyword>
<dbReference type="GO" id="GO:0071555">
    <property type="term" value="P:cell wall organization"/>
    <property type="evidence" value="ECO:0007669"/>
    <property type="project" value="UniProtKB-KW"/>
</dbReference>
<dbReference type="GO" id="GO:0006508">
    <property type="term" value="P:proteolysis"/>
    <property type="evidence" value="ECO:0007669"/>
    <property type="project" value="UniProtKB-KW"/>
</dbReference>
<keyword evidence="7" id="KW-0808">Transferase</keyword>
<dbReference type="EMBL" id="BMIQ01000002">
    <property type="protein sequence ID" value="GGD96726.1"/>
    <property type="molecule type" value="Genomic_DNA"/>
</dbReference>
<dbReference type="SUPFAM" id="SSF56601">
    <property type="entry name" value="beta-lactamase/transpeptidase-like"/>
    <property type="match status" value="1"/>
</dbReference>
<reference evidence="19" key="1">
    <citation type="journal article" date="2014" name="Int. J. Syst. Evol. Microbiol.">
        <title>Complete genome sequence of Corynebacterium casei LMG S-19264T (=DSM 44701T), isolated from a smear-ripened cheese.</title>
        <authorList>
            <consortium name="US DOE Joint Genome Institute (JGI-PGF)"/>
            <person name="Walter F."/>
            <person name="Albersmeier A."/>
            <person name="Kalinowski J."/>
            <person name="Ruckert C."/>
        </authorList>
    </citation>
    <scope>NUCLEOTIDE SEQUENCE</scope>
    <source>
        <strain evidence="19">CGMCC 1.15367</strain>
    </source>
</reference>
<evidence type="ECO:0000256" key="1">
    <source>
        <dbReference type="ARBA" id="ARBA00004752"/>
    </source>
</evidence>
<feature type="compositionally biased region" description="Low complexity" evidence="15">
    <location>
        <begin position="34"/>
        <end position="43"/>
    </location>
</feature>
<evidence type="ECO:0000256" key="14">
    <source>
        <dbReference type="ARBA" id="ARBA00049902"/>
    </source>
</evidence>
<keyword evidence="20" id="KW-1185">Reference proteome</keyword>
<comment type="pathway">
    <text evidence="1">Cell wall biogenesis; peptidoglycan biosynthesis.</text>
</comment>
<evidence type="ECO:0000256" key="11">
    <source>
        <dbReference type="ARBA" id="ARBA00023268"/>
    </source>
</evidence>
<evidence type="ECO:0000313" key="20">
    <source>
        <dbReference type="Proteomes" id="UP000644699"/>
    </source>
</evidence>
<evidence type="ECO:0000256" key="16">
    <source>
        <dbReference type="SAM" id="Phobius"/>
    </source>
</evidence>
<dbReference type="FunFam" id="1.10.3810.10:FF:000001">
    <property type="entry name" value="Penicillin-binding protein 1A"/>
    <property type="match status" value="1"/>
</dbReference>
<organism evidence="19 20">
    <name type="scientific">Aureimonas endophytica</name>
    <dbReference type="NCBI Taxonomy" id="2027858"/>
    <lineage>
        <taxon>Bacteria</taxon>
        <taxon>Pseudomonadati</taxon>
        <taxon>Pseudomonadota</taxon>
        <taxon>Alphaproteobacteria</taxon>
        <taxon>Hyphomicrobiales</taxon>
        <taxon>Aurantimonadaceae</taxon>
        <taxon>Aureimonas</taxon>
    </lineage>
</organism>
<feature type="domain" description="Glycosyl transferase family 51" evidence="18">
    <location>
        <begin position="169"/>
        <end position="331"/>
    </location>
</feature>
<dbReference type="NCBIfam" id="TIGR02074">
    <property type="entry name" value="PBP_1a_fam"/>
    <property type="match status" value="1"/>
</dbReference>
<dbReference type="Proteomes" id="UP000644699">
    <property type="component" value="Unassembled WGS sequence"/>
</dbReference>
<feature type="domain" description="Penicillin-binding protein transpeptidase" evidence="17">
    <location>
        <begin position="419"/>
        <end position="647"/>
    </location>
</feature>
<dbReference type="Pfam" id="PF00905">
    <property type="entry name" value="Transpeptidase"/>
    <property type="match status" value="1"/>
</dbReference>
<dbReference type="GO" id="GO:0009002">
    <property type="term" value="F:serine-type D-Ala-D-Ala carboxypeptidase activity"/>
    <property type="evidence" value="ECO:0007669"/>
    <property type="project" value="UniProtKB-EC"/>
</dbReference>
<feature type="compositionally biased region" description="Basic and acidic residues" evidence="15">
    <location>
        <begin position="19"/>
        <end position="33"/>
    </location>
</feature>
<reference evidence="19" key="2">
    <citation type="submission" date="2020-09" db="EMBL/GenBank/DDBJ databases">
        <authorList>
            <person name="Sun Q."/>
            <person name="Zhou Y."/>
        </authorList>
    </citation>
    <scope>NUCLEOTIDE SEQUENCE</scope>
    <source>
        <strain evidence="19">CGMCC 1.15367</strain>
    </source>
</reference>
<dbReference type="AlphaFoldDB" id="A0A916ZHN4"/>
<feature type="compositionally biased region" description="Gly residues" evidence="15">
    <location>
        <begin position="74"/>
        <end position="92"/>
    </location>
</feature>
<dbReference type="InterPro" id="IPR001264">
    <property type="entry name" value="Glyco_trans_51"/>
</dbReference>
<feature type="compositionally biased region" description="Basic and acidic residues" evidence="15">
    <location>
        <begin position="48"/>
        <end position="57"/>
    </location>
</feature>
<feature type="region of interest" description="Disordered" evidence="15">
    <location>
        <begin position="1"/>
        <end position="99"/>
    </location>
</feature>
<dbReference type="InterPro" id="IPR036950">
    <property type="entry name" value="PBP_transglycosylase"/>
</dbReference>
<keyword evidence="4" id="KW-0121">Carboxypeptidase</keyword>
<evidence type="ECO:0000313" key="19">
    <source>
        <dbReference type="EMBL" id="GGD96726.1"/>
    </source>
</evidence>
<comment type="similarity">
    <text evidence="2">In the C-terminal section; belongs to the transpeptidase family.</text>
</comment>
<dbReference type="GO" id="GO:0008955">
    <property type="term" value="F:peptidoglycan glycosyltransferase activity"/>
    <property type="evidence" value="ECO:0007669"/>
    <property type="project" value="UniProtKB-EC"/>
</dbReference>
<sequence>MAGRRNSNDRVEPSFGPPSRDDEISISSDDRPSRIAAAAPRAARGGRKGREEPRFAESDAAQPAAEEGRRRFFGGRGGGGNGGNGGGGTGRGGRGDAEPRRRRRGFLSHLFRLALGLGFWGTIAALGLVAYVAASLPSEAWSIPDRPPNVKVVSVDGKPFANRGLTGGEALSLAEMSPFIPKAVVAIEDRRFYDHWGVDPVGILRAATENLAAGATVQGGSTLTQQLAKNIFLTPEQSLKRKAQEAILALWLEQKFSKDQILEMYLNRVYFGSGATGVEAAAQRYFRKSAKDVSLSEAALLAGLLKAPSRLSPANDPKAAKARAVVVLQAMREENVISQADFEAARDEKPIKAKSYWNGAENYAADLVMRDLGTLVGKVGGDVVVETTLDLGLERAAEKAIRDTIQGAKQNVSQGALVAIDGTGAIRALVGGRDYADSQFNRAVDAKRQPGSAFKPFVYETALEAGWRPETIVDDAPTRIGNWSPQNYDQRYRGPVMLADALAHSLNTVAAKLTEAVGPKAVIDTATRMGVKTPLVDNASIALGTSEVTLAELTSAFAPFANGGYQASPHLINRVTDASGKVLYERPAGVPPVIVKPEIVGMMNAMLEGTVTRGTGRKAALKDWQAAGKTGTTQDFKDAWFVGYTANLTTGVWFGNDNGAPMRKVTGGTLPAAAWHQFMTAAHEGLPPMPLPGDYVIGGDHGEPLTASNGMDGRDLPADDEIAGGAPGTAEGAIAPPADLAAEGHGQPESRAAPGEIARREDLAPPPRVIRRDDGRRPAVEDDGGYGYGDGDPAYGVAPLPPDDVYGSPRDLPPDDGYYAPPAEIAPARGPSRLVRRDQLPPDAVLEGPVERVRPLDRSLFRDFFGG</sequence>
<evidence type="ECO:0000256" key="6">
    <source>
        <dbReference type="ARBA" id="ARBA00022676"/>
    </source>
</evidence>
<gene>
    <name evidence="19" type="ORF">GCM10011390_14380</name>
</gene>
<evidence type="ECO:0000256" key="15">
    <source>
        <dbReference type="SAM" id="MobiDB-lite"/>
    </source>
</evidence>
<keyword evidence="9" id="KW-0133">Cell shape</keyword>
<evidence type="ECO:0000256" key="13">
    <source>
        <dbReference type="ARBA" id="ARBA00034000"/>
    </source>
</evidence>
<dbReference type="GO" id="GO:0008658">
    <property type="term" value="F:penicillin binding"/>
    <property type="evidence" value="ECO:0007669"/>
    <property type="project" value="InterPro"/>
</dbReference>
<evidence type="ECO:0000256" key="12">
    <source>
        <dbReference type="ARBA" id="ARBA00023316"/>
    </source>
</evidence>
<protein>
    <submittedName>
        <fullName evidence="19">Penicillin-binding protein</fullName>
    </submittedName>
</protein>
<accession>A0A916ZHN4</accession>
<dbReference type="GO" id="GO:0008360">
    <property type="term" value="P:regulation of cell shape"/>
    <property type="evidence" value="ECO:0007669"/>
    <property type="project" value="UniProtKB-KW"/>
</dbReference>
<dbReference type="SUPFAM" id="SSF53955">
    <property type="entry name" value="Lysozyme-like"/>
    <property type="match status" value="1"/>
</dbReference>
<comment type="caution">
    <text evidence="19">The sequence shown here is derived from an EMBL/GenBank/DDBJ whole genome shotgun (WGS) entry which is preliminary data.</text>
</comment>
<evidence type="ECO:0000256" key="4">
    <source>
        <dbReference type="ARBA" id="ARBA00022645"/>
    </source>
</evidence>
<keyword evidence="16" id="KW-0812">Transmembrane</keyword>
<comment type="catalytic activity">
    <reaction evidence="14">
        <text>[GlcNAc-(1-&gt;4)-Mur2Ac(oyl-L-Ala-gamma-D-Glu-L-Lys-D-Ala-D-Ala)](n)-di-trans,octa-cis-undecaprenyl diphosphate + beta-D-GlcNAc-(1-&gt;4)-Mur2Ac(oyl-L-Ala-gamma-D-Glu-L-Lys-D-Ala-D-Ala)-di-trans,octa-cis-undecaprenyl diphosphate = [GlcNAc-(1-&gt;4)-Mur2Ac(oyl-L-Ala-gamma-D-Glu-L-Lys-D-Ala-D-Ala)](n+1)-di-trans,octa-cis-undecaprenyl diphosphate + di-trans,octa-cis-undecaprenyl diphosphate + H(+)</text>
        <dbReference type="Rhea" id="RHEA:23708"/>
        <dbReference type="Rhea" id="RHEA-COMP:9602"/>
        <dbReference type="Rhea" id="RHEA-COMP:9603"/>
        <dbReference type="ChEBI" id="CHEBI:15378"/>
        <dbReference type="ChEBI" id="CHEBI:58405"/>
        <dbReference type="ChEBI" id="CHEBI:60033"/>
        <dbReference type="ChEBI" id="CHEBI:78435"/>
        <dbReference type="EC" id="2.4.99.28"/>
    </reaction>
</comment>
<dbReference type="PANTHER" id="PTHR32282">
    <property type="entry name" value="BINDING PROTEIN TRANSPEPTIDASE, PUTATIVE-RELATED"/>
    <property type="match status" value="1"/>
</dbReference>
<evidence type="ECO:0000256" key="2">
    <source>
        <dbReference type="ARBA" id="ARBA00007090"/>
    </source>
</evidence>
<dbReference type="Pfam" id="PF00912">
    <property type="entry name" value="Transgly"/>
    <property type="match status" value="1"/>
</dbReference>
<proteinExistence type="inferred from homology"/>
<keyword evidence="16" id="KW-1133">Transmembrane helix</keyword>
<evidence type="ECO:0000256" key="10">
    <source>
        <dbReference type="ARBA" id="ARBA00022984"/>
    </source>
</evidence>
<feature type="transmembrane region" description="Helical" evidence="16">
    <location>
        <begin position="110"/>
        <end position="134"/>
    </location>
</feature>
<dbReference type="GO" id="GO:0030288">
    <property type="term" value="C:outer membrane-bounded periplasmic space"/>
    <property type="evidence" value="ECO:0007669"/>
    <property type="project" value="TreeGrafter"/>
</dbReference>
<dbReference type="InterPro" id="IPR001460">
    <property type="entry name" value="PCN-bd_Tpept"/>
</dbReference>
<name>A0A916ZHN4_9HYPH</name>
<keyword evidence="10" id="KW-0573">Peptidoglycan synthesis</keyword>
<evidence type="ECO:0000256" key="3">
    <source>
        <dbReference type="ARBA" id="ARBA00007739"/>
    </source>
</evidence>